<sequence length="707" mass="79264">MVEAAVEKARSDLLSAGENVSVWKVSQSAALALQVSSWDSLGFRFSDIPCLRDLQFVEGKVNAFIHCFVTVRRMTSVYELGLEICKSEGVEENKEFSVEEFLDFLMQKYSVPARENLGVRIQSMGLYIKFIKGARRAESSSLSSIQERGLVTEQPKVVTYPIPNNLNSLFSLCDEYIGEKRKKLLIGIKLAIFNHASNGKIPAGNDVKPGRYGAAAYEIMKVLAMMLSTYRATDKQKRKMQRLFLQYPAVGLLNMAVRVLKGENIDVLLQPPDEPASINENSTSFVEQVKSESSSDSEPMSDDEKCVPSIENCVSPDFVIKKIGCYFQIDAAFRRKDLTLEKQLILRDCELWLKKQFSVDDFGCLGHGNLLDFLEKHSSALTSDVKYFLTGVFGDKPSIRVFMSQRHFLILLSQAARNFERASELTEKHVSILLRKQFPAIDLHMSDSGLGESLNLINEQSLYNASSFSLTFSASLLGIGRSSLSEGNFSSESALECLLRAPMLSDLQLWSHWDLVFGPSHGPLLDWLIDLGYAKGLSCIATADGRIIRVDHSVTLDGFLEAIAKGSSFQTAVNLLSLFHLYGGSKRFPLSLIRCYAQAGMDSIINSCTEKLQENAKEIFHEHKNSQHDQEMFCTSNDHGNAQCSPSNMRENTERNRIYEEVFWVSKAHATVSLFILNCLGYQPPEFRSFTAEILVTAFQFFTRDAK</sequence>
<dbReference type="AlphaFoldDB" id="A0A835VHM8"/>
<organism evidence="1 2">
    <name type="scientific">Vanilla planifolia</name>
    <name type="common">Vanilla</name>
    <dbReference type="NCBI Taxonomy" id="51239"/>
    <lineage>
        <taxon>Eukaryota</taxon>
        <taxon>Viridiplantae</taxon>
        <taxon>Streptophyta</taxon>
        <taxon>Embryophyta</taxon>
        <taxon>Tracheophyta</taxon>
        <taxon>Spermatophyta</taxon>
        <taxon>Magnoliopsida</taxon>
        <taxon>Liliopsida</taxon>
        <taxon>Asparagales</taxon>
        <taxon>Orchidaceae</taxon>
        <taxon>Vanilloideae</taxon>
        <taxon>Vanilleae</taxon>
        <taxon>Vanilla</taxon>
    </lineage>
</organism>
<reference evidence="1 2" key="1">
    <citation type="journal article" date="2020" name="Nat. Food">
        <title>A phased Vanilla planifolia genome enables genetic improvement of flavour and production.</title>
        <authorList>
            <person name="Hasing T."/>
            <person name="Tang H."/>
            <person name="Brym M."/>
            <person name="Khazi F."/>
            <person name="Huang T."/>
            <person name="Chambers A.H."/>
        </authorList>
    </citation>
    <scope>NUCLEOTIDE SEQUENCE [LARGE SCALE GENOMIC DNA]</scope>
    <source>
        <tissue evidence="1">Leaf</tissue>
    </source>
</reference>
<dbReference type="OrthoDB" id="1924189at2759"/>
<evidence type="ECO:0000313" key="2">
    <source>
        <dbReference type="Proteomes" id="UP000636800"/>
    </source>
</evidence>
<dbReference type="Proteomes" id="UP000636800">
    <property type="component" value="Chromosome 1"/>
</dbReference>
<name>A0A835VHM8_VANPL</name>
<gene>
    <name evidence="1" type="ORF">HPP92_003883</name>
</gene>
<dbReference type="EMBL" id="JADCNL010000001">
    <property type="protein sequence ID" value="KAG0499192.1"/>
    <property type="molecule type" value="Genomic_DNA"/>
</dbReference>
<protein>
    <submittedName>
        <fullName evidence="1">Uncharacterized protein</fullName>
    </submittedName>
</protein>
<comment type="caution">
    <text evidence="1">The sequence shown here is derived from an EMBL/GenBank/DDBJ whole genome shotgun (WGS) entry which is preliminary data.</text>
</comment>
<accession>A0A835VHM8</accession>
<proteinExistence type="predicted"/>
<evidence type="ECO:0000313" key="1">
    <source>
        <dbReference type="EMBL" id="KAG0499192.1"/>
    </source>
</evidence>
<keyword evidence="2" id="KW-1185">Reference proteome</keyword>